<dbReference type="InterPro" id="IPR029752">
    <property type="entry name" value="D-isomer_DH_CS1"/>
</dbReference>
<dbReference type="InterPro" id="IPR036291">
    <property type="entry name" value="NAD(P)-bd_dom_sf"/>
</dbReference>
<evidence type="ECO:0008006" key="9">
    <source>
        <dbReference type="Google" id="ProtNLM"/>
    </source>
</evidence>
<dbReference type="GO" id="GO:0005829">
    <property type="term" value="C:cytosol"/>
    <property type="evidence" value="ECO:0007669"/>
    <property type="project" value="TreeGrafter"/>
</dbReference>
<keyword evidence="2 3" id="KW-0560">Oxidoreductase</keyword>
<evidence type="ECO:0000259" key="5">
    <source>
        <dbReference type="Pfam" id="PF00389"/>
    </source>
</evidence>
<dbReference type="PANTHER" id="PTHR10996:SF129">
    <property type="entry name" value="2-HYDROXYACID DEHYDROGENASE C1773.17C-RELATED"/>
    <property type="match status" value="1"/>
</dbReference>
<protein>
    <recommendedName>
        <fullName evidence="9">Glycerate-and formate-dehydrogenase</fullName>
    </recommendedName>
</protein>
<sequence>MLTSDMRDDKIDRSPKSTLYKPSPSFPRSSTRTQAQSTKMTVTIARRKILGIGYPRFAIPEWQALAEAYDIHYFVPDEREQVVSEVKRLCDQEGPFDAAYVLFGTAAYSPFHPDMLSPLFDKPGHCGLFAQGGAGYDDVDHPYLAANGCYLSNTPRAVTEATADMAILLMLSAVRGLYESELNARAGRWRKDLALSDDPTEMTIGIIGLGAIGKSMARKTKPWDMKILYHNRKPLPKEEEEALGATYVSLDTLLAQSDIISTNCPLTPDTRGILSDKEFEKMKDGVFIVNTARGAVIDEPALIRALESGKVKRAGLDVLTTEPCVSSPLYSMKNVTLQPHVGAFTKGTILRGEREVFANVKQYMETGVPVNPVNKPVKIHKSS</sequence>
<evidence type="ECO:0000256" key="4">
    <source>
        <dbReference type="SAM" id="MobiDB-lite"/>
    </source>
</evidence>
<feature type="compositionally biased region" description="Low complexity" evidence="4">
    <location>
        <begin position="22"/>
        <end position="33"/>
    </location>
</feature>
<dbReference type="Proteomes" id="UP000094065">
    <property type="component" value="Unassembled WGS sequence"/>
</dbReference>
<dbReference type="EMBL" id="AWGJ01000001">
    <property type="protein sequence ID" value="ODN84315.1"/>
    <property type="molecule type" value="Genomic_DNA"/>
</dbReference>
<evidence type="ECO:0000313" key="7">
    <source>
        <dbReference type="EMBL" id="ODN84315.1"/>
    </source>
</evidence>
<evidence type="ECO:0000256" key="3">
    <source>
        <dbReference type="RuleBase" id="RU003719"/>
    </source>
</evidence>
<dbReference type="GeneID" id="30151598"/>
<dbReference type="InterPro" id="IPR006139">
    <property type="entry name" value="D-isomer_2_OHA_DH_cat_dom"/>
</dbReference>
<dbReference type="InterPro" id="IPR050223">
    <property type="entry name" value="D-isomer_2-hydroxyacid_DH"/>
</dbReference>
<comment type="similarity">
    <text evidence="1 3">Belongs to the D-isomer specific 2-hydroxyacid dehydrogenase family.</text>
</comment>
<dbReference type="SUPFAM" id="SSF51735">
    <property type="entry name" value="NAD(P)-binding Rossmann-fold domains"/>
    <property type="match status" value="1"/>
</dbReference>
<evidence type="ECO:0000259" key="6">
    <source>
        <dbReference type="Pfam" id="PF02826"/>
    </source>
</evidence>
<dbReference type="OrthoDB" id="298012at2759"/>
<organism evidence="7 8">
    <name type="scientific">Cryptococcus amylolentus CBS 6039</name>
    <dbReference type="NCBI Taxonomy" id="1295533"/>
    <lineage>
        <taxon>Eukaryota</taxon>
        <taxon>Fungi</taxon>
        <taxon>Dikarya</taxon>
        <taxon>Basidiomycota</taxon>
        <taxon>Agaricomycotina</taxon>
        <taxon>Tremellomycetes</taxon>
        <taxon>Tremellales</taxon>
        <taxon>Cryptococcaceae</taxon>
        <taxon>Cryptococcus</taxon>
    </lineage>
</organism>
<dbReference type="GO" id="GO:0051287">
    <property type="term" value="F:NAD binding"/>
    <property type="evidence" value="ECO:0007669"/>
    <property type="project" value="InterPro"/>
</dbReference>
<keyword evidence="8" id="KW-1185">Reference proteome</keyword>
<evidence type="ECO:0000256" key="1">
    <source>
        <dbReference type="ARBA" id="ARBA00005854"/>
    </source>
</evidence>
<dbReference type="PROSITE" id="PS00065">
    <property type="entry name" value="D_2_HYDROXYACID_DH_1"/>
    <property type="match status" value="1"/>
</dbReference>
<dbReference type="PROSITE" id="PS00671">
    <property type="entry name" value="D_2_HYDROXYACID_DH_3"/>
    <property type="match status" value="1"/>
</dbReference>
<dbReference type="InterPro" id="IPR006140">
    <property type="entry name" value="D-isomer_DH_NAD-bd"/>
</dbReference>
<dbReference type="GO" id="GO:0016618">
    <property type="term" value="F:hydroxypyruvate reductase [NAD(P)H] activity"/>
    <property type="evidence" value="ECO:0007669"/>
    <property type="project" value="TreeGrafter"/>
</dbReference>
<dbReference type="PANTHER" id="PTHR10996">
    <property type="entry name" value="2-HYDROXYACID DEHYDROGENASE-RELATED"/>
    <property type="match status" value="1"/>
</dbReference>
<feature type="region of interest" description="Disordered" evidence="4">
    <location>
        <begin position="1"/>
        <end position="38"/>
    </location>
</feature>
<feature type="domain" description="D-isomer specific 2-hydroxyacid dehydrogenase catalytic" evidence="5">
    <location>
        <begin position="69"/>
        <end position="374"/>
    </location>
</feature>
<accession>A0A1E3I7H6</accession>
<dbReference type="SUPFAM" id="SSF52283">
    <property type="entry name" value="Formate/glycerate dehydrogenase catalytic domain-like"/>
    <property type="match status" value="1"/>
</dbReference>
<dbReference type="RefSeq" id="XP_018998118.1">
    <property type="nucleotide sequence ID" value="XM_019133413.1"/>
</dbReference>
<dbReference type="Pfam" id="PF02826">
    <property type="entry name" value="2-Hacid_dh_C"/>
    <property type="match status" value="1"/>
</dbReference>
<dbReference type="FunFam" id="3.40.50.720:FF:000026">
    <property type="entry name" value="Glyoxylate/hydroxypyruvate reductase B"/>
    <property type="match status" value="1"/>
</dbReference>
<dbReference type="AlphaFoldDB" id="A0A1E3I7H6"/>
<dbReference type="CDD" id="cd12168">
    <property type="entry name" value="Mand_dh_like"/>
    <property type="match status" value="1"/>
</dbReference>
<gene>
    <name evidence="7" type="ORF">L202_00289</name>
</gene>
<dbReference type="GO" id="GO:0030267">
    <property type="term" value="F:glyoxylate reductase (NADPH) activity"/>
    <property type="evidence" value="ECO:0007669"/>
    <property type="project" value="TreeGrafter"/>
</dbReference>
<dbReference type="STRING" id="1295533.A0A1E3I7H6"/>
<dbReference type="Gene3D" id="3.40.50.720">
    <property type="entry name" value="NAD(P)-binding Rossmann-like Domain"/>
    <property type="match status" value="2"/>
</dbReference>
<evidence type="ECO:0000313" key="8">
    <source>
        <dbReference type="Proteomes" id="UP000094065"/>
    </source>
</evidence>
<reference evidence="7 8" key="1">
    <citation type="submission" date="2016-06" db="EMBL/GenBank/DDBJ databases">
        <title>Evolution of pathogenesis and genome organization in the Tremellales.</title>
        <authorList>
            <person name="Cuomo C."/>
            <person name="Litvintseva A."/>
            <person name="Heitman J."/>
            <person name="Chen Y."/>
            <person name="Sun S."/>
            <person name="Springer D."/>
            <person name="Dromer F."/>
            <person name="Young S."/>
            <person name="Zeng Q."/>
            <person name="Chapman S."/>
            <person name="Gujja S."/>
            <person name="Saif S."/>
            <person name="Birren B."/>
        </authorList>
    </citation>
    <scope>NUCLEOTIDE SEQUENCE [LARGE SCALE GENOMIC DNA]</scope>
    <source>
        <strain evidence="7 8">CBS 6039</strain>
    </source>
</reference>
<feature type="compositionally biased region" description="Basic and acidic residues" evidence="4">
    <location>
        <begin position="1"/>
        <end position="15"/>
    </location>
</feature>
<dbReference type="InterPro" id="IPR029753">
    <property type="entry name" value="D-isomer_DH_CS"/>
</dbReference>
<comment type="caution">
    <text evidence="7">The sequence shown here is derived from an EMBL/GenBank/DDBJ whole genome shotgun (WGS) entry which is preliminary data.</text>
</comment>
<evidence type="ECO:0000256" key="2">
    <source>
        <dbReference type="ARBA" id="ARBA00023002"/>
    </source>
</evidence>
<feature type="domain" description="D-isomer specific 2-hydroxyacid dehydrogenase NAD-binding" evidence="6">
    <location>
        <begin position="168"/>
        <end position="342"/>
    </location>
</feature>
<name>A0A1E3I7H6_9TREE</name>
<proteinExistence type="inferred from homology"/>
<dbReference type="Pfam" id="PF00389">
    <property type="entry name" value="2-Hacid_dh"/>
    <property type="match status" value="1"/>
</dbReference>